<dbReference type="EMBL" id="AP021879">
    <property type="protein sequence ID" value="BBO89022.1"/>
    <property type="molecule type" value="Genomic_DNA"/>
</dbReference>
<dbReference type="AlphaFoldDB" id="A0A5K8A8Q8"/>
<organism evidence="1 2">
    <name type="scientific">Desulfosarcina ovata subsp. ovata</name>
    <dbReference type="NCBI Taxonomy" id="2752305"/>
    <lineage>
        <taxon>Bacteria</taxon>
        <taxon>Pseudomonadati</taxon>
        <taxon>Thermodesulfobacteriota</taxon>
        <taxon>Desulfobacteria</taxon>
        <taxon>Desulfobacterales</taxon>
        <taxon>Desulfosarcinaceae</taxon>
        <taxon>Desulfosarcina</taxon>
    </lineage>
</organism>
<name>A0A5K8A8Q8_9BACT</name>
<gene>
    <name evidence="1" type="ORF">DSCOOX_22020</name>
</gene>
<evidence type="ECO:0000313" key="1">
    <source>
        <dbReference type="EMBL" id="BBO89022.1"/>
    </source>
</evidence>
<protein>
    <submittedName>
        <fullName evidence="1">Uncharacterized protein</fullName>
    </submittedName>
</protein>
<keyword evidence="2" id="KW-1185">Reference proteome</keyword>
<accession>A0A5K8A8Q8</accession>
<proteinExistence type="predicted"/>
<evidence type="ECO:0000313" key="2">
    <source>
        <dbReference type="Proteomes" id="UP000422108"/>
    </source>
</evidence>
<sequence length="60" mass="6700">MYAQRGARCDGNVHAHTLGVCVCVCVANLDVRYIFHYVSIVGHTSSEMRAKKYLLLIQMG</sequence>
<reference evidence="1 2" key="1">
    <citation type="submission" date="2019-11" db="EMBL/GenBank/DDBJ databases">
        <title>Comparative genomics of hydrocarbon-degrading Desulfosarcina strains.</title>
        <authorList>
            <person name="Watanabe M."/>
            <person name="Kojima H."/>
            <person name="Fukui M."/>
        </authorList>
    </citation>
    <scope>NUCLEOTIDE SEQUENCE [LARGE SCALE GENOMIC DNA]</scope>
    <source>
        <strain evidence="2">oXyS1</strain>
    </source>
</reference>
<dbReference type="Proteomes" id="UP000422108">
    <property type="component" value="Chromosome"/>
</dbReference>